<name>A0A1S2Z2B2_CICAR</name>
<feature type="region of interest" description="Disordered" evidence="1">
    <location>
        <begin position="39"/>
        <end position="164"/>
    </location>
</feature>
<feature type="chain" id="PRO_5010342455" evidence="2">
    <location>
        <begin position="31"/>
        <end position="284"/>
    </location>
</feature>
<keyword evidence="3" id="KW-1185">Reference proteome</keyword>
<feature type="compositionally biased region" description="Low complexity" evidence="1">
    <location>
        <begin position="107"/>
        <end position="117"/>
    </location>
</feature>
<dbReference type="eggNOG" id="ENOG502QVEX">
    <property type="taxonomic scope" value="Eukaryota"/>
</dbReference>
<feature type="compositionally biased region" description="Polar residues" evidence="1">
    <location>
        <begin position="39"/>
        <end position="53"/>
    </location>
</feature>
<accession>A0A1S2Z2B2</accession>
<evidence type="ECO:0000313" key="4">
    <source>
        <dbReference type="RefSeq" id="XP_004513725.1"/>
    </source>
</evidence>
<feature type="signal peptide" evidence="2">
    <location>
        <begin position="1"/>
        <end position="30"/>
    </location>
</feature>
<dbReference type="PaxDb" id="3827-XP_004513725.1"/>
<gene>
    <name evidence="4" type="primary">LOC101494556</name>
</gene>
<dbReference type="RefSeq" id="XP_004513725.1">
    <property type="nucleotide sequence ID" value="XM_004513668.3"/>
</dbReference>
<organism evidence="3 4">
    <name type="scientific">Cicer arietinum</name>
    <name type="common">Chickpea</name>
    <name type="synonym">Garbanzo</name>
    <dbReference type="NCBI Taxonomy" id="3827"/>
    <lineage>
        <taxon>Eukaryota</taxon>
        <taxon>Viridiplantae</taxon>
        <taxon>Streptophyta</taxon>
        <taxon>Embryophyta</taxon>
        <taxon>Tracheophyta</taxon>
        <taxon>Spermatophyta</taxon>
        <taxon>Magnoliopsida</taxon>
        <taxon>eudicotyledons</taxon>
        <taxon>Gunneridae</taxon>
        <taxon>Pentapetalae</taxon>
        <taxon>rosids</taxon>
        <taxon>fabids</taxon>
        <taxon>Fabales</taxon>
        <taxon>Fabaceae</taxon>
        <taxon>Papilionoideae</taxon>
        <taxon>50 kb inversion clade</taxon>
        <taxon>NPAAA clade</taxon>
        <taxon>Hologalegina</taxon>
        <taxon>IRL clade</taxon>
        <taxon>Cicereae</taxon>
        <taxon>Cicer</taxon>
    </lineage>
</organism>
<dbReference type="PANTHER" id="PTHR33210">
    <property type="entry name" value="PROTODERMAL FACTOR 1"/>
    <property type="match status" value="1"/>
</dbReference>
<evidence type="ECO:0000256" key="1">
    <source>
        <dbReference type="SAM" id="MobiDB-lite"/>
    </source>
</evidence>
<dbReference type="KEGG" id="cam:101494556"/>
<dbReference type="Proteomes" id="UP000087171">
    <property type="component" value="Unplaced"/>
</dbReference>
<evidence type="ECO:0000313" key="3">
    <source>
        <dbReference type="Proteomes" id="UP000087171"/>
    </source>
</evidence>
<reference evidence="4" key="1">
    <citation type="submission" date="2025-08" db="UniProtKB">
        <authorList>
            <consortium name="RefSeq"/>
        </authorList>
    </citation>
    <scope>IDENTIFICATION</scope>
    <source>
        <tissue evidence="4">Etiolated seedlings</tissue>
    </source>
</reference>
<sequence length="284" mass="30102">MERKISYVSFSMFALLVGLLSQNLVVSVMSTTVEDQKNFYTTDPHSGNPSAGFTDSLCPHRSSPPSSHGSSSPPSHGNGGGYYNPTPSTPPSRNCGSSPSPPPHDPSTPSTPSHNPTPSNPPSRGGYYNSPPSSGSPPTLTPPSDPSTPIDPGTPTIPSPPFFPSSSPFTGTCNYWRSHPGIIWGILGWWGTTGNAFGITNSVPGFSPGLTLPQALSNTRTDGLGELYREGTASFLNSLVNHKFPYTTDQVRERFASSLHSNKAAATQAHLFKMANEGKMKPRT</sequence>
<keyword evidence="2" id="KW-0732">Signal</keyword>
<evidence type="ECO:0000256" key="2">
    <source>
        <dbReference type="SAM" id="SignalP"/>
    </source>
</evidence>
<dbReference type="AlphaFoldDB" id="A0A1S2Z2B2"/>
<dbReference type="OrthoDB" id="696797at2759"/>
<protein>
    <submittedName>
        <fullName evidence="4">Protodermal factor 1</fullName>
    </submittedName>
</protein>
<proteinExistence type="predicted"/>
<dbReference type="InterPro" id="IPR039923">
    <property type="entry name" value="Protodermal_1"/>
</dbReference>
<dbReference type="PANTHER" id="PTHR33210:SF18">
    <property type="entry name" value="PROTODERMAL FACTOR 1"/>
    <property type="match status" value="1"/>
</dbReference>
<feature type="compositionally biased region" description="Low complexity" evidence="1">
    <location>
        <begin position="63"/>
        <end position="76"/>
    </location>
</feature>
<dbReference type="GeneID" id="101494556"/>